<keyword evidence="2" id="KW-1277">Toxin-antitoxin system</keyword>
<feature type="region of interest" description="Disordered" evidence="3">
    <location>
        <begin position="21"/>
        <end position="72"/>
    </location>
</feature>
<accession>A0ABQ5MTV5</accession>
<comment type="caution">
    <text evidence="4">The sequence shown here is derived from an EMBL/GenBank/DDBJ whole genome shotgun (WGS) entry which is preliminary data.</text>
</comment>
<evidence type="ECO:0000313" key="5">
    <source>
        <dbReference type="Proteomes" id="UP001209654"/>
    </source>
</evidence>
<evidence type="ECO:0000313" key="4">
    <source>
        <dbReference type="EMBL" id="GLB67378.1"/>
    </source>
</evidence>
<evidence type="ECO:0000256" key="2">
    <source>
        <dbReference type="ARBA" id="ARBA00022649"/>
    </source>
</evidence>
<comment type="similarity">
    <text evidence="1">Belongs to the PemK/MazF family.</text>
</comment>
<protein>
    <recommendedName>
        <fullName evidence="6">Type II toxin-antitoxin system PemK/MazF family toxin</fullName>
    </recommendedName>
</protein>
<dbReference type="InterPro" id="IPR011067">
    <property type="entry name" value="Plasmid_toxin/cell-grow_inhib"/>
</dbReference>
<dbReference type="InterPro" id="IPR003477">
    <property type="entry name" value="PemK-like"/>
</dbReference>
<reference evidence="4 5" key="1">
    <citation type="journal article" date="2023" name="Int. J. Syst. Evol. Microbiol.">
        <title>Arthrobacter mangrovi sp. nov., an actinobacterium isolated from the rhizosphere of a mangrove.</title>
        <authorList>
            <person name="Hamada M."/>
            <person name="Saitou S."/>
            <person name="Enomoto N."/>
            <person name="Nanri K."/>
            <person name="Hidaka K."/>
            <person name="Miura T."/>
            <person name="Tamura T."/>
        </authorList>
    </citation>
    <scope>NUCLEOTIDE SEQUENCE [LARGE SCALE GENOMIC DNA]</scope>
    <source>
        <strain evidence="4 5">NBRC 112813</strain>
    </source>
</reference>
<evidence type="ECO:0008006" key="6">
    <source>
        <dbReference type="Google" id="ProtNLM"/>
    </source>
</evidence>
<organism evidence="4 5">
    <name type="scientific">Arthrobacter mangrovi</name>
    <dbReference type="NCBI Taxonomy" id="2966350"/>
    <lineage>
        <taxon>Bacteria</taxon>
        <taxon>Bacillati</taxon>
        <taxon>Actinomycetota</taxon>
        <taxon>Actinomycetes</taxon>
        <taxon>Micrococcales</taxon>
        <taxon>Micrococcaceae</taxon>
        <taxon>Arthrobacter</taxon>
    </lineage>
</organism>
<gene>
    <name evidence="4" type="ORF">AHIS1636_18180</name>
</gene>
<dbReference type="EMBL" id="BRVS01000007">
    <property type="protein sequence ID" value="GLB67378.1"/>
    <property type="molecule type" value="Genomic_DNA"/>
</dbReference>
<dbReference type="Gene3D" id="2.30.30.110">
    <property type="match status" value="1"/>
</dbReference>
<name>A0ABQ5MTV5_9MICC</name>
<dbReference type="RefSeq" id="WP_264795512.1">
    <property type="nucleotide sequence ID" value="NZ_BRVS01000007.1"/>
</dbReference>
<proteinExistence type="inferred from homology"/>
<keyword evidence="5" id="KW-1185">Reference proteome</keyword>
<evidence type="ECO:0000256" key="1">
    <source>
        <dbReference type="ARBA" id="ARBA00007521"/>
    </source>
</evidence>
<dbReference type="Pfam" id="PF02452">
    <property type="entry name" value="PemK_toxin"/>
    <property type="match status" value="1"/>
</dbReference>
<evidence type="ECO:0000256" key="3">
    <source>
        <dbReference type="SAM" id="MobiDB-lite"/>
    </source>
</evidence>
<dbReference type="SUPFAM" id="SSF50118">
    <property type="entry name" value="Cell growth inhibitor/plasmid maintenance toxic component"/>
    <property type="match status" value="1"/>
</dbReference>
<dbReference type="Proteomes" id="UP001209654">
    <property type="component" value="Unassembled WGS sequence"/>
</dbReference>
<sequence>MAIDANTFGRLLRGAAAVLRNLQRGTTAPPPPRRRGRQGQPPRPETTNLGSAYPGDFRGAASAVYAPKPDGQPDPGEIVWTWVPYEEDHTQGKDRPVLLVGRSGGRLLALMMTTRDRNNGQNSDADYVDVGTGRWDRQRRPSEVKLDRILQVDPADIRREGAVLDRVPFEQVAAELRRRYGWT</sequence>